<name>A0A7R8WFE8_9CRUS</name>
<protein>
    <submittedName>
        <fullName evidence="1">Uncharacterized protein</fullName>
    </submittedName>
</protein>
<accession>A0A7R8WFE8</accession>
<dbReference type="AlphaFoldDB" id="A0A7R8WFE8"/>
<evidence type="ECO:0000313" key="1">
    <source>
        <dbReference type="EMBL" id="CAD7230675.1"/>
    </source>
</evidence>
<sequence>MSCRQLMIQTLKFRAWKLRHGIRGDAVTSLLKNLLEFCQEFGSRAFKDYFPDEGHINLLREHKKTWNPVRKAKQSPSSWHVMGDDAENLLLLLPVLATIMENVAKYAAG</sequence>
<dbReference type="EMBL" id="OB662873">
    <property type="protein sequence ID" value="CAD7230675.1"/>
    <property type="molecule type" value="Genomic_DNA"/>
</dbReference>
<gene>
    <name evidence="1" type="ORF">CTOB1V02_LOCUS8533</name>
</gene>
<organism evidence="1">
    <name type="scientific">Cyprideis torosa</name>
    <dbReference type="NCBI Taxonomy" id="163714"/>
    <lineage>
        <taxon>Eukaryota</taxon>
        <taxon>Metazoa</taxon>
        <taxon>Ecdysozoa</taxon>
        <taxon>Arthropoda</taxon>
        <taxon>Crustacea</taxon>
        <taxon>Oligostraca</taxon>
        <taxon>Ostracoda</taxon>
        <taxon>Podocopa</taxon>
        <taxon>Podocopida</taxon>
        <taxon>Cytherocopina</taxon>
        <taxon>Cytheroidea</taxon>
        <taxon>Cytherideidae</taxon>
        <taxon>Cyprideis</taxon>
    </lineage>
</organism>
<reference evidence="1" key="1">
    <citation type="submission" date="2020-11" db="EMBL/GenBank/DDBJ databases">
        <authorList>
            <person name="Tran Van P."/>
        </authorList>
    </citation>
    <scope>NUCLEOTIDE SEQUENCE</scope>
</reference>
<proteinExistence type="predicted"/>